<evidence type="ECO:0000313" key="1">
    <source>
        <dbReference type="EMBL" id="SUZ93752.1"/>
    </source>
</evidence>
<name>A0A381RPD3_9ZZZZ</name>
<accession>A0A381RPD3</accession>
<reference evidence="1" key="1">
    <citation type="submission" date="2018-05" db="EMBL/GenBank/DDBJ databases">
        <authorList>
            <person name="Lanie J.A."/>
            <person name="Ng W.-L."/>
            <person name="Kazmierczak K.M."/>
            <person name="Andrzejewski T.M."/>
            <person name="Davidsen T.M."/>
            <person name="Wayne K.J."/>
            <person name="Tettelin H."/>
            <person name="Glass J.I."/>
            <person name="Rusch D."/>
            <person name="Podicherti R."/>
            <person name="Tsui H.-C.T."/>
            <person name="Winkler M.E."/>
        </authorList>
    </citation>
    <scope>NUCLEOTIDE SEQUENCE</scope>
</reference>
<gene>
    <name evidence="1" type="ORF">METZ01_LOCUS46606</name>
</gene>
<sequence>MRKTLFILMFISGLLAKQSIVYFYVIPFDNIKDDPTVEWIASGLSDMISNRFKSEPGLLIQNKKDLEIIMSDRSLMLKQPIASRNLLLLGKYYRQLEKINVSLQLIDLATWDQIETKDIAAEYSDITKMKKEIGDNIQSMIAPYLPKGKNQITAVFPKFIEPKPAKRRHPVSVKSEMVTNNLQDEFKKLEESMDVLLGFKEDENLKPKKDVTLFNSGGEWSMDFSANQLVEENPELAPNTEMLTDVLNKLIDNPYDVIMKKPNFIYHKDDDSYITVQFHVTYSLKDEIIREMLNALPYTGLEQNGSLTIFYFSKESFNLNDDITNRITSGNHRSVPVIRFFNKQGTPIVVVADTPEEQWHSRKSERVLYLPENQFAPMIEFTVGGWSLQVAMETVNIHAKYEFILPMSDVENLNNVSLKFINEDELKKFLDPIL</sequence>
<organism evidence="1">
    <name type="scientific">marine metagenome</name>
    <dbReference type="NCBI Taxonomy" id="408172"/>
    <lineage>
        <taxon>unclassified sequences</taxon>
        <taxon>metagenomes</taxon>
        <taxon>ecological metagenomes</taxon>
    </lineage>
</organism>
<dbReference type="EMBL" id="UINC01002174">
    <property type="protein sequence ID" value="SUZ93752.1"/>
    <property type="molecule type" value="Genomic_DNA"/>
</dbReference>
<protein>
    <submittedName>
        <fullName evidence="1">Uncharacterized protein</fullName>
    </submittedName>
</protein>
<proteinExistence type="predicted"/>
<dbReference type="AlphaFoldDB" id="A0A381RPD3"/>